<dbReference type="Proteomes" id="UP001168613">
    <property type="component" value="Unassembled WGS sequence"/>
</dbReference>
<dbReference type="Pfam" id="PF00701">
    <property type="entry name" value="DHDPS"/>
    <property type="match status" value="1"/>
</dbReference>
<evidence type="ECO:0000313" key="3">
    <source>
        <dbReference type="EMBL" id="MDN4122488.1"/>
    </source>
</evidence>
<evidence type="ECO:0000256" key="1">
    <source>
        <dbReference type="ARBA" id="ARBA00023239"/>
    </source>
</evidence>
<dbReference type="CDD" id="cd00408">
    <property type="entry name" value="DHDPS-like"/>
    <property type="match status" value="1"/>
</dbReference>
<reference evidence="3" key="1">
    <citation type="submission" date="2021-11" db="EMBL/GenBank/DDBJ databases">
        <title>Draft genome sequence of Alcaligenes endophyticus type strain CCUG 75668T.</title>
        <authorList>
            <person name="Salva-Serra F."/>
            <person name="Duran R.E."/>
            <person name="Seeger M."/>
            <person name="Moore E.R.B."/>
            <person name="Jaen-Luchoro D."/>
        </authorList>
    </citation>
    <scope>NUCLEOTIDE SEQUENCE</scope>
    <source>
        <strain evidence="3">CCUG 75668</strain>
    </source>
</reference>
<comment type="similarity">
    <text evidence="2">Belongs to the DapA family.</text>
</comment>
<dbReference type="SMART" id="SM01130">
    <property type="entry name" value="DHDPS"/>
    <property type="match status" value="1"/>
</dbReference>
<evidence type="ECO:0000256" key="2">
    <source>
        <dbReference type="PIRNR" id="PIRNR001365"/>
    </source>
</evidence>
<protein>
    <submittedName>
        <fullName evidence="3">Dihydrodipicolinate synthase family protein</fullName>
    </submittedName>
</protein>
<proteinExistence type="inferred from homology"/>
<name>A0ABT8EMK3_9BURK</name>
<organism evidence="3 4">
    <name type="scientific">Alcaligenes endophyticus</name>
    <dbReference type="NCBI Taxonomy" id="1929088"/>
    <lineage>
        <taxon>Bacteria</taxon>
        <taxon>Pseudomonadati</taxon>
        <taxon>Pseudomonadota</taxon>
        <taxon>Betaproteobacteria</taxon>
        <taxon>Burkholderiales</taxon>
        <taxon>Alcaligenaceae</taxon>
        <taxon>Alcaligenes</taxon>
    </lineage>
</organism>
<gene>
    <name evidence="3" type="ORF">LMS43_14425</name>
</gene>
<dbReference type="InterPro" id="IPR013785">
    <property type="entry name" value="Aldolase_TIM"/>
</dbReference>
<keyword evidence="4" id="KW-1185">Reference proteome</keyword>
<comment type="caution">
    <text evidence="3">The sequence shown here is derived from an EMBL/GenBank/DDBJ whole genome shotgun (WGS) entry which is preliminary data.</text>
</comment>
<evidence type="ECO:0000313" key="4">
    <source>
        <dbReference type="Proteomes" id="UP001168613"/>
    </source>
</evidence>
<dbReference type="SUPFAM" id="SSF51569">
    <property type="entry name" value="Aldolase"/>
    <property type="match status" value="1"/>
</dbReference>
<dbReference type="RefSeq" id="WP_266123296.1">
    <property type="nucleotide sequence ID" value="NZ_JAJHNU010000004.1"/>
</dbReference>
<dbReference type="PANTHER" id="PTHR42849:SF1">
    <property type="entry name" value="N-ACETYLNEURAMINATE LYASE"/>
    <property type="match status" value="1"/>
</dbReference>
<sequence>MFTGLSAFPLAPLHEEKLDEKSLVGLVERLAQAKVDSIGALGSTGNYAYFSRGDRRRITELSVQHADSIPVFVSIGDTRLQQVLRLAEDAQQVGVRALMLAPVSYQPLYPDEVYDLYETVTRHISVPLVIYDNPRTTRFEFSVELMQSIAALPHVSSIKLGGMTQDMMAMRARIAHLKQGLPSHVSVGVSGDGVAIEGLYAGCELWYSALAGLLPQLSLRILQAVRNNDHAQLSDLSARMQPVWDCFARFGGGLRTVATLAVLLGRVRSSVLPAPLRLLPVLEQDLLRQWLLDMQELAA</sequence>
<dbReference type="EMBL" id="JAJHNU010000004">
    <property type="protein sequence ID" value="MDN4122488.1"/>
    <property type="molecule type" value="Genomic_DNA"/>
</dbReference>
<keyword evidence="1 2" id="KW-0456">Lyase</keyword>
<accession>A0ABT8EMK3</accession>
<dbReference type="PIRSF" id="PIRSF001365">
    <property type="entry name" value="DHDPS"/>
    <property type="match status" value="1"/>
</dbReference>
<dbReference type="PANTHER" id="PTHR42849">
    <property type="entry name" value="N-ACETYLNEURAMINATE LYASE"/>
    <property type="match status" value="1"/>
</dbReference>
<dbReference type="InterPro" id="IPR002220">
    <property type="entry name" value="DapA-like"/>
</dbReference>
<dbReference type="Gene3D" id="3.20.20.70">
    <property type="entry name" value="Aldolase class I"/>
    <property type="match status" value="1"/>
</dbReference>